<dbReference type="AlphaFoldDB" id="A0A445AW23"/>
<comment type="caution">
    <text evidence="3">The sequence shown here is derived from an EMBL/GenBank/DDBJ whole genome shotgun (WGS) entry which is preliminary data.</text>
</comment>
<evidence type="ECO:0000313" key="4">
    <source>
        <dbReference type="Proteomes" id="UP000289738"/>
    </source>
</evidence>
<keyword evidence="2" id="KW-0812">Transmembrane</keyword>
<accession>A0A445AW23</accession>
<dbReference type="OrthoDB" id="439046at2759"/>
<feature type="compositionally biased region" description="Low complexity" evidence="1">
    <location>
        <begin position="1"/>
        <end position="25"/>
    </location>
</feature>
<dbReference type="InterPro" id="IPR011990">
    <property type="entry name" value="TPR-like_helical_dom_sf"/>
</dbReference>
<dbReference type="Gene3D" id="1.25.40.10">
    <property type="entry name" value="Tetratricopeptide repeat domain"/>
    <property type="match status" value="1"/>
</dbReference>
<keyword evidence="2" id="KW-1133">Transmembrane helix</keyword>
<sequence length="305" mass="33464">MTSTTTMLLRSSSSSSTLNSWLPHSNHSSAEPEIIHQIPRITRSITLSASSSPKGVALPRVLSDSDLSSSVHMPWVRPPSRTTSLGPALFSFSELTEGDGAGCGGGVGGGGIGIGGGRGGWGFWDSNYDNDPTDEYYRAMIAANPGNPLFLSNYARYLKEVCGDYVRAEEYCARAILADQNDGKVLSMYADLIWESHKDAPRAECYYDQAVKAAPDDCYVLASYANFLWDATEAGELGEEDSSQNSPSFFHGGIPPSFSSSHSCLSFMFWCWLSYKFLTFAYVTFYLVKFWSMKIVAIIQMYIHV</sequence>
<gene>
    <name evidence="3" type="ORF">Ahy_B01g055381</name>
</gene>
<dbReference type="EMBL" id="SDMP01000011">
    <property type="protein sequence ID" value="RYR30638.1"/>
    <property type="molecule type" value="Genomic_DNA"/>
</dbReference>
<dbReference type="SUPFAM" id="SSF48452">
    <property type="entry name" value="TPR-like"/>
    <property type="match status" value="1"/>
</dbReference>
<dbReference type="PANTHER" id="PTHR26312:SF168">
    <property type="entry name" value="OS06G0606700 PROTEIN"/>
    <property type="match status" value="1"/>
</dbReference>
<evidence type="ECO:0000313" key="3">
    <source>
        <dbReference type="EMBL" id="RYR30638.1"/>
    </source>
</evidence>
<protein>
    <submittedName>
        <fullName evidence="3">Uncharacterized protein</fullName>
    </submittedName>
</protein>
<keyword evidence="2" id="KW-0472">Membrane</keyword>
<evidence type="ECO:0000256" key="1">
    <source>
        <dbReference type="SAM" id="MobiDB-lite"/>
    </source>
</evidence>
<feature type="region of interest" description="Disordered" evidence="1">
    <location>
        <begin position="1"/>
        <end position="26"/>
    </location>
</feature>
<name>A0A445AW23_ARAHY</name>
<proteinExistence type="predicted"/>
<dbReference type="SMR" id="A0A445AW23"/>
<feature type="transmembrane region" description="Helical" evidence="2">
    <location>
        <begin position="267"/>
        <end position="288"/>
    </location>
</feature>
<dbReference type="PANTHER" id="PTHR26312">
    <property type="entry name" value="TETRATRICOPEPTIDE REPEAT PROTEIN 5"/>
    <property type="match status" value="1"/>
</dbReference>
<keyword evidence="4" id="KW-1185">Reference proteome</keyword>
<organism evidence="3 4">
    <name type="scientific">Arachis hypogaea</name>
    <name type="common">Peanut</name>
    <dbReference type="NCBI Taxonomy" id="3818"/>
    <lineage>
        <taxon>Eukaryota</taxon>
        <taxon>Viridiplantae</taxon>
        <taxon>Streptophyta</taxon>
        <taxon>Embryophyta</taxon>
        <taxon>Tracheophyta</taxon>
        <taxon>Spermatophyta</taxon>
        <taxon>Magnoliopsida</taxon>
        <taxon>eudicotyledons</taxon>
        <taxon>Gunneridae</taxon>
        <taxon>Pentapetalae</taxon>
        <taxon>rosids</taxon>
        <taxon>fabids</taxon>
        <taxon>Fabales</taxon>
        <taxon>Fabaceae</taxon>
        <taxon>Papilionoideae</taxon>
        <taxon>50 kb inversion clade</taxon>
        <taxon>dalbergioids sensu lato</taxon>
        <taxon>Dalbergieae</taxon>
        <taxon>Pterocarpus clade</taxon>
        <taxon>Arachis</taxon>
    </lineage>
</organism>
<dbReference type="Gramene" id="arahy.Tifrunner.gnm2.ann2.Ah11g453700.1">
    <property type="protein sequence ID" value="arahy.Tifrunner.gnm2.ann2.Ah11g453700.1-CDS"/>
    <property type="gene ID" value="arahy.Tifrunner.gnm2.ann2.Ah11g453700"/>
</dbReference>
<dbReference type="Proteomes" id="UP000289738">
    <property type="component" value="Chromosome B01"/>
</dbReference>
<reference evidence="3 4" key="1">
    <citation type="submission" date="2019-01" db="EMBL/GenBank/DDBJ databases">
        <title>Sequencing of cultivated peanut Arachis hypogaea provides insights into genome evolution and oil improvement.</title>
        <authorList>
            <person name="Chen X."/>
        </authorList>
    </citation>
    <scope>NUCLEOTIDE SEQUENCE [LARGE SCALE GENOMIC DNA]</scope>
    <source>
        <strain evidence="4">cv. Fuhuasheng</strain>
        <tissue evidence="3">Leaves</tissue>
    </source>
</reference>
<evidence type="ECO:0000256" key="2">
    <source>
        <dbReference type="SAM" id="Phobius"/>
    </source>
</evidence>